<protein>
    <submittedName>
        <fullName evidence="1">Uncharacterized protein</fullName>
    </submittedName>
</protein>
<sequence length="895" mass="95521">MVEYLDGPTNDGTAGIGAEFESPFFYFENYKCNLDDTNAAKKKVLAGRRGPNWVLTADTGDGPGKVKGEYILNGEAIKVGSGDAARAGKAIADDFVSGQATNTGVSSLLTSGQLNWAPWKAPVRATVGIEDNKCNPWTIGSPGKRDSGLNTLWMPQITAPMPLEAVYSLMKLQFQTEDPPVLAKDYMYGKNYLILVMPKYFEGNPNGIDPSKVTDDVLAFCSLVLSYAKAASDPLKPDESPKLRTTFMPRTDFNTLFKQVKSKIPGDLFSLFNFLACSKANGTREVMFDEKYCSKQGSKIISNNKFGDLAYTNVARHPHATMSVKSWIQGIGALSPSPDLLSKFDKSIDGSIGGLGSRMERMYGSQRSVPLFEFRNLGETATVGIEGFMAEIDSTIQDLHRKYENAPGGRNARRAVASACALNAPTTKTISTAKPEVTCNTFSDPDNNAPSGCKCSGMDGTYSFLTPSGTQTGFNICGYTTKPTATVGASHGPFYTTRPDGVVVSCATSTYHNYAVNSKPTCAGTTKAVSTVASIASSYSSSQRAALSATACNSLAPAASQWAAADCEGAWTSAINNYNSHKTSTSKPQENFIWSIANYFGLPGDMDCADLASDNLLSELFSTIKNGVFEAKAVVTELVGMSSSHFAGSFQAVASGAVEENILGQNVGGMMKSAFGSLTTIDEYLFNGSSISTLHSIITGGQLLEPNWVPPSLNSLMNGPILNAFLASLIPLAWQKSPSPVIPVIINSGHMCGEKSSSDLSEWLEPAVAAKTGVCYQNQMWYGVGCQKSPICPHNLCGIGRFTILPGTSSLGSKAWPITFDQIVQASVNGYMQNRKKNGGGFAKAADTAALSAIYDQNITAPGVNTIPVCGLDELLHNLDAYFNRHVQSKNFPCN</sequence>
<dbReference type="OrthoDB" id="1896086at2759"/>
<dbReference type="VEuPathDB" id="FungiDB:ACLA_043250"/>
<dbReference type="eggNOG" id="ENOG502SSRF">
    <property type="taxonomic scope" value="Eukaryota"/>
</dbReference>
<evidence type="ECO:0000313" key="2">
    <source>
        <dbReference type="Proteomes" id="UP000006701"/>
    </source>
</evidence>
<name>A1C8H0_ASPCL</name>
<evidence type="ECO:0000313" key="1">
    <source>
        <dbReference type="EMBL" id="EAW13607.1"/>
    </source>
</evidence>
<dbReference type="RefSeq" id="XP_001275033.1">
    <property type="nucleotide sequence ID" value="XM_001275032.1"/>
</dbReference>
<accession>A1C8H0</accession>
<dbReference type="HOGENOM" id="CLU_323124_0_0_1"/>
<dbReference type="EMBL" id="DS027046">
    <property type="protein sequence ID" value="EAW13607.1"/>
    <property type="molecule type" value="Genomic_DNA"/>
</dbReference>
<dbReference type="Proteomes" id="UP000006701">
    <property type="component" value="Unassembled WGS sequence"/>
</dbReference>
<proteinExistence type="predicted"/>
<dbReference type="KEGG" id="act:ACLA_043250"/>
<keyword evidence="2" id="KW-1185">Reference proteome</keyword>
<dbReference type="GeneID" id="4707297"/>
<reference evidence="1 2" key="1">
    <citation type="journal article" date="2008" name="PLoS Genet.">
        <title>Genomic islands in the pathogenic filamentous fungus Aspergillus fumigatus.</title>
        <authorList>
            <person name="Fedorova N.D."/>
            <person name="Khaldi N."/>
            <person name="Joardar V.S."/>
            <person name="Maiti R."/>
            <person name="Amedeo P."/>
            <person name="Anderson M.J."/>
            <person name="Crabtree J."/>
            <person name="Silva J.C."/>
            <person name="Badger J.H."/>
            <person name="Albarraq A."/>
            <person name="Angiuoli S."/>
            <person name="Bussey H."/>
            <person name="Bowyer P."/>
            <person name="Cotty P.J."/>
            <person name="Dyer P.S."/>
            <person name="Egan A."/>
            <person name="Galens K."/>
            <person name="Fraser-Liggett C.M."/>
            <person name="Haas B.J."/>
            <person name="Inman J.M."/>
            <person name="Kent R."/>
            <person name="Lemieux S."/>
            <person name="Malavazi I."/>
            <person name="Orvis J."/>
            <person name="Roemer T."/>
            <person name="Ronning C.M."/>
            <person name="Sundaram J.P."/>
            <person name="Sutton G."/>
            <person name="Turner G."/>
            <person name="Venter J.C."/>
            <person name="White O.R."/>
            <person name="Whitty B.R."/>
            <person name="Youngman P."/>
            <person name="Wolfe K.H."/>
            <person name="Goldman G.H."/>
            <person name="Wortman J.R."/>
            <person name="Jiang B."/>
            <person name="Denning D.W."/>
            <person name="Nierman W.C."/>
        </authorList>
    </citation>
    <scope>NUCLEOTIDE SEQUENCE [LARGE SCALE GENOMIC DNA]</scope>
    <source>
        <strain evidence="2">ATCC 1007 / CBS 513.65 / DSM 816 / NCTC 3887 / NRRL 1</strain>
    </source>
</reference>
<organism evidence="1 2">
    <name type="scientific">Aspergillus clavatus (strain ATCC 1007 / CBS 513.65 / DSM 816 / NCTC 3887 / NRRL 1 / QM 1276 / 107)</name>
    <dbReference type="NCBI Taxonomy" id="344612"/>
    <lineage>
        <taxon>Eukaryota</taxon>
        <taxon>Fungi</taxon>
        <taxon>Dikarya</taxon>
        <taxon>Ascomycota</taxon>
        <taxon>Pezizomycotina</taxon>
        <taxon>Eurotiomycetes</taxon>
        <taxon>Eurotiomycetidae</taxon>
        <taxon>Eurotiales</taxon>
        <taxon>Aspergillaceae</taxon>
        <taxon>Aspergillus</taxon>
        <taxon>Aspergillus subgen. Fumigati</taxon>
    </lineage>
</organism>
<gene>
    <name evidence="1" type="ORF">ACLA_043250</name>
</gene>
<dbReference type="AlphaFoldDB" id="A1C8H0"/>